<dbReference type="Proteomes" id="UP000606274">
    <property type="component" value="Unassembled WGS sequence"/>
</dbReference>
<feature type="region of interest" description="Disordered" evidence="1">
    <location>
        <begin position="1419"/>
        <end position="1451"/>
    </location>
</feature>
<feature type="compositionally biased region" description="Polar residues" evidence="1">
    <location>
        <begin position="1209"/>
        <end position="1221"/>
    </location>
</feature>
<feature type="compositionally biased region" description="Acidic residues" evidence="1">
    <location>
        <begin position="1687"/>
        <end position="1697"/>
    </location>
</feature>
<feature type="compositionally biased region" description="Basic and acidic residues" evidence="1">
    <location>
        <begin position="1182"/>
        <end position="1203"/>
    </location>
</feature>
<protein>
    <submittedName>
        <fullName evidence="2">Uncharacterized protein</fullName>
    </submittedName>
</protein>
<feature type="compositionally biased region" description="Low complexity" evidence="1">
    <location>
        <begin position="740"/>
        <end position="751"/>
    </location>
</feature>
<feature type="compositionally biased region" description="Low complexity" evidence="1">
    <location>
        <begin position="922"/>
        <end position="932"/>
    </location>
</feature>
<feature type="region of interest" description="Disordered" evidence="1">
    <location>
        <begin position="831"/>
        <end position="855"/>
    </location>
</feature>
<feature type="region of interest" description="Disordered" evidence="1">
    <location>
        <begin position="868"/>
        <end position="899"/>
    </location>
</feature>
<feature type="compositionally biased region" description="Polar residues" evidence="1">
    <location>
        <begin position="1628"/>
        <end position="1645"/>
    </location>
</feature>
<feature type="compositionally biased region" description="Polar residues" evidence="1">
    <location>
        <begin position="871"/>
        <end position="892"/>
    </location>
</feature>
<feature type="region of interest" description="Disordered" evidence="1">
    <location>
        <begin position="740"/>
        <end position="791"/>
    </location>
</feature>
<feature type="region of interest" description="Disordered" evidence="1">
    <location>
        <begin position="962"/>
        <end position="987"/>
    </location>
</feature>
<evidence type="ECO:0000313" key="2">
    <source>
        <dbReference type="EMBL" id="KAF7691647.1"/>
    </source>
</evidence>
<accession>A0A8T0AIY5</accession>
<feature type="compositionally biased region" description="Polar residues" evidence="1">
    <location>
        <begin position="1577"/>
        <end position="1587"/>
    </location>
</feature>
<sequence>MQIDGLWAGNGSNSLQRKYTLLWSLLSLIESLKRSESREPTHIVRDSPVAHLRVETKRVRKVSVRMSAGASGGTSNRYKIRTNTERGSAPVENSSPGREREGGLEDTRRIKCVTRASTECIQTAKNVHTRCKTLVKSKEEWASTPENQDKICFTSFFSLRFPSTRSDSQRGKVRVATKLRSNDLRRDSDTKVAAVQPEFKKDFLVNTLRASTGTTTEDKDVSKSQNGDLVYSWPNHAEHALSSHGSSDGIRRGLALCAENCTQEQSAGCEQVAELRITESKSVKGQSGVNYPLEQNAEGTVSHSNLIPFREDTSSKVDSDCQVCACSPTAIQRNLSLPSFPDSRYGQNPKSDLVSSTAVMFTSTLVSVLAPHWTGRLRRHKRGFSDVGQDTEQNTNLSASAQNEQQQRFPLQQIQGWGEPVSDCSNRLSGSTGFSRSSVEWQNESFSHLSETKKQFSKTSYLRMNRHAVDQTAESGNSLHMSVDSSEVVPRSSMSLQFSNYRRKAQSMDQGVSFPSLRSRPTTSTLLLSSRRLNSRKPTHESLQMEKQLSTSISSLNTPCRSILKISQPQHNLVFPNDPSKETHLTKNRLASPEQLSVTHKLEPSTSKPGEMDSSSKHRYIITGDFDMINRSPPATNYANRERLFSNYTRLHQSDSLKSAQGQRGFDPNFTDNKHLSNSNISEKSAWISQKENANSRFVFPQIPSNLNSERLITNTSMTNTNLTPSTYVQSSSINNMINSNKTSTINSPTSPRTIQSITTSGPFSLTPVPLTPNQHNIQNSCGSDALSSSPVNSVRMRTFTESLSISPRKDSTVEGTSPSQYWPVYLNAKKQSDESNQSTLDQPSPLSPSEFKPRKVCTPSIYKYLRETSPPKSTQTSPALSSPNPQISPLKQMQEEDKNSRNLCFTFDLSSAESHDPLLKPDSSSPQSVPDDSGRRSGSRLSKSPYSTLISTRAAVNILSSPPVTHQHSRSLSYSSSPVDDKSPEIAKKSYTSVLRDRLSQRKSPVMEPVGSTDLQVTSKTVSFCQDGISKSSTDAKFSDCQTNTLIPDTTHPKQTDSVIKNIPHEGLNGIFLSQSDKRSTCTNDRLNSKELSSPQVTSLVSEVPQKEEEPEILQRNGTFEASQGPNLKRSLFALRSKKDNVLPSSAEGLAVKKGEMTGPKTIKRVDQFFNHLRQRFGGKISDDSDTTNKRKTKKEDLKVKSCESVMKENQSNDLTFTRQSKPEESLDSKAFERTRKLDQTDSHAIRAQNKSEEFLNNKALETSRQLDLMVDLTVKRQTKPAELLDSKAFDRTRNLDHLGYGTVRTQNKSEEVLDIRGLEKSGKLDQSDDVTVRRKTKNEWFIDSMTSETKRKEQRLSESLSPKTPQTSPRSPNTQVSYIIDLCDSSTPTLSFSRKKQNNSPNLDDHKRLIEESKNRHLGRPLSPNWPKPDNINRYATLPPGKRSRLVTSPTPSPFECFSEDDQNDNVFFSSVLSKKNHTSLGENENVAQPDNSLKTGTQNSTGGILSSPIREVDIKYGLHRGRSVSVSSVVSGRPSGPGRISMGSRQSSVSDLSSLDSFVSKSQHSSINSSLSSPENDFTTSTSHMPYKGPTGRGPSEGRLRSPDNQEPSSFSWDMESDPTPPHSPLQTRRISQISSPSSATCRSPPESLSPRGLLPSRNYKSTLSVFEESDSETTTDGEYYLNSDDDNEKETEL</sequence>
<feature type="compositionally biased region" description="Basic and acidic residues" evidence="1">
    <location>
        <begin position="1222"/>
        <end position="1245"/>
    </location>
</feature>
<feature type="compositionally biased region" description="Polar residues" evidence="1">
    <location>
        <begin position="1359"/>
        <end position="1377"/>
    </location>
</feature>
<proteinExistence type="predicted"/>
<feature type="compositionally biased region" description="Polar residues" evidence="1">
    <location>
        <begin position="772"/>
        <end position="791"/>
    </location>
</feature>
<feature type="compositionally biased region" description="Polar residues" evidence="1">
    <location>
        <begin position="1480"/>
        <end position="1507"/>
    </location>
</feature>
<feature type="compositionally biased region" description="Polar residues" evidence="1">
    <location>
        <begin position="594"/>
        <end position="608"/>
    </location>
</feature>
<feature type="region of interest" description="Disordered" evidence="1">
    <location>
        <begin position="1567"/>
        <end position="1697"/>
    </location>
</feature>
<feature type="compositionally biased region" description="Low complexity" evidence="1">
    <location>
        <begin position="1567"/>
        <end position="1576"/>
    </location>
</feature>
<feature type="region of interest" description="Disordered" evidence="1">
    <location>
        <begin position="1179"/>
        <end position="1245"/>
    </location>
</feature>
<feature type="compositionally biased region" description="Polar residues" evidence="1">
    <location>
        <begin position="835"/>
        <end position="845"/>
    </location>
</feature>
<feature type="region of interest" description="Disordered" evidence="1">
    <location>
        <begin position="1347"/>
        <end position="1377"/>
    </location>
</feature>
<name>A0A8T0AIY5_SILME</name>
<feature type="region of interest" description="Disordered" evidence="1">
    <location>
        <begin position="575"/>
        <end position="615"/>
    </location>
</feature>
<feature type="region of interest" description="Disordered" evidence="1">
    <location>
        <begin position="63"/>
        <end position="105"/>
    </location>
</feature>
<reference evidence="2" key="1">
    <citation type="submission" date="2020-08" db="EMBL/GenBank/DDBJ databases">
        <title>Chromosome-level assembly of Southern catfish (Silurus meridionalis) provides insights into visual adaptation to the nocturnal and benthic lifestyles.</title>
        <authorList>
            <person name="Zhang Y."/>
            <person name="Wang D."/>
            <person name="Peng Z."/>
        </authorList>
    </citation>
    <scope>NUCLEOTIDE SEQUENCE</scope>
    <source>
        <strain evidence="2">SWU-2019-XX</strain>
        <tissue evidence="2">Muscle</tissue>
    </source>
</reference>
<feature type="compositionally biased region" description="Polar residues" evidence="1">
    <location>
        <begin position="752"/>
        <end position="764"/>
    </location>
</feature>
<feature type="region of interest" description="Disordered" evidence="1">
    <location>
        <begin position="1527"/>
        <end position="1551"/>
    </location>
</feature>
<organism evidence="2 3">
    <name type="scientific">Silurus meridionalis</name>
    <name type="common">Southern catfish</name>
    <name type="synonym">Silurus soldatovi meridionalis</name>
    <dbReference type="NCBI Taxonomy" id="175797"/>
    <lineage>
        <taxon>Eukaryota</taxon>
        <taxon>Metazoa</taxon>
        <taxon>Chordata</taxon>
        <taxon>Craniata</taxon>
        <taxon>Vertebrata</taxon>
        <taxon>Euteleostomi</taxon>
        <taxon>Actinopterygii</taxon>
        <taxon>Neopterygii</taxon>
        <taxon>Teleostei</taxon>
        <taxon>Ostariophysi</taxon>
        <taxon>Siluriformes</taxon>
        <taxon>Siluridae</taxon>
        <taxon>Silurus</taxon>
    </lineage>
</organism>
<feature type="compositionally biased region" description="Polar residues" evidence="1">
    <location>
        <begin position="1082"/>
        <end position="1102"/>
    </location>
</feature>
<feature type="region of interest" description="Disordered" evidence="1">
    <location>
        <begin position="915"/>
        <end position="947"/>
    </location>
</feature>
<dbReference type="EMBL" id="JABFDY010000021">
    <property type="protein sequence ID" value="KAF7691647.1"/>
    <property type="molecule type" value="Genomic_DNA"/>
</dbReference>
<comment type="caution">
    <text evidence="2">The sequence shown here is derived from an EMBL/GenBank/DDBJ whole genome shotgun (WGS) entry which is preliminary data.</text>
</comment>
<gene>
    <name evidence="2" type="ORF">HF521_010614</name>
</gene>
<feature type="region of interest" description="Disordered" evidence="1">
    <location>
        <begin position="1081"/>
        <end position="1123"/>
    </location>
</feature>
<feature type="region of interest" description="Disordered" evidence="1">
    <location>
        <begin position="1480"/>
        <end position="1509"/>
    </location>
</feature>
<evidence type="ECO:0000313" key="3">
    <source>
        <dbReference type="Proteomes" id="UP000606274"/>
    </source>
</evidence>
<keyword evidence="3" id="KW-1185">Reference proteome</keyword>
<evidence type="ECO:0000256" key="1">
    <source>
        <dbReference type="SAM" id="MobiDB-lite"/>
    </source>
</evidence>